<dbReference type="OrthoDB" id="258392at2759"/>
<dbReference type="PANTHER" id="PTHR11567:SF210">
    <property type="entry name" value="ACID PHOSPHATASE 5-RELATED"/>
    <property type="match status" value="1"/>
</dbReference>
<dbReference type="EMBL" id="UZAF01019849">
    <property type="protein sequence ID" value="VDO64143.1"/>
    <property type="molecule type" value="Genomic_DNA"/>
</dbReference>
<keyword evidence="4" id="KW-1185">Reference proteome</keyword>
<dbReference type="GO" id="GO:0016791">
    <property type="term" value="F:phosphatase activity"/>
    <property type="evidence" value="ECO:0007669"/>
    <property type="project" value="TreeGrafter"/>
</dbReference>
<evidence type="ECO:0000313" key="3">
    <source>
        <dbReference type="EMBL" id="VDO64143.1"/>
    </source>
</evidence>
<evidence type="ECO:0000256" key="2">
    <source>
        <dbReference type="SAM" id="SignalP"/>
    </source>
</evidence>
<feature type="signal peptide" evidence="2">
    <location>
        <begin position="1"/>
        <end position="24"/>
    </location>
</feature>
<dbReference type="InterPro" id="IPR029033">
    <property type="entry name" value="His_PPase_superfam"/>
</dbReference>
<dbReference type="InterPro" id="IPR050645">
    <property type="entry name" value="Histidine_acid_phosphatase"/>
</dbReference>
<dbReference type="OMA" id="THCELIF"/>
<dbReference type="WBParaSite" id="HPLM_0001725501-mRNA-1">
    <property type="protein sequence ID" value="HPLM_0001725501-mRNA-1"/>
    <property type="gene ID" value="HPLM_0001725501"/>
</dbReference>
<feature type="chain" id="PRO_5043124128" evidence="2">
    <location>
        <begin position="25"/>
        <end position="326"/>
    </location>
</feature>
<reference evidence="5" key="1">
    <citation type="submission" date="2017-02" db="UniProtKB">
        <authorList>
            <consortium name="WormBaseParasite"/>
        </authorList>
    </citation>
    <scope>IDENTIFICATION</scope>
</reference>
<dbReference type="SUPFAM" id="SSF53254">
    <property type="entry name" value="Phosphoglycerate mutase-like"/>
    <property type="match status" value="1"/>
</dbReference>
<evidence type="ECO:0000313" key="4">
    <source>
        <dbReference type="Proteomes" id="UP000268014"/>
    </source>
</evidence>
<reference evidence="3 4" key="2">
    <citation type="submission" date="2018-11" db="EMBL/GenBank/DDBJ databases">
        <authorList>
            <consortium name="Pathogen Informatics"/>
        </authorList>
    </citation>
    <scope>NUCLEOTIDE SEQUENCE [LARGE SCALE GENOMIC DNA]</scope>
    <source>
        <strain evidence="3 4">MHpl1</strain>
    </source>
</reference>
<dbReference type="PANTHER" id="PTHR11567">
    <property type="entry name" value="ACID PHOSPHATASE-RELATED"/>
    <property type="match status" value="1"/>
</dbReference>
<dbReference type="STRING" id="6290.A0A0N4WZ99"/>
<comment type="similarity">
    <text evidence="1">Belongs to the histidine acid phosphatase family.</text>
</comment>
<dbReference type="AlphaFoldDB" id="A0A0N4WZ99"/>
<dbReference type="Pfam" id="PF00328">
    <property type="entry name" value="His_Phos_2"/>
    <property type="match status" value="1"/>
</dbReference>
<protein>
    <submittedName>
        <fullName evidence="3 5">Uncharacterized protein</fullName>
    </submittedName>
</protein>
<dbReference type="InterPro" id="IPR000560">
    <property type="entry name" value="His_Pase_clade-2"/>
</dbReference>
<keyword evidence="2" id="KW-0732">Signal</keyword>
<dbReference type="CDD" id="cd07061">
    <property type="entry name" value="HP_HAP_like"/>
    <property type="match status" value="1"/>
</dbReference>
<dbReference type="Proteomes" id="UP000268014">
    <property type="component" value="Unassembled WGS sequence"/>
</dbReference>
<evidence type="ECO:0000313" key="5">
    <source>
        <dbReference type="WBParaSite" id="HPLM_0001725501-mRNA-1"/>
    </source>
</evidence>
<dbReference type="Gene3D" id="3.40.50.1240">
    <property type="entry name" value="Phosphoglycerate mutase-like"/>
    <property type="match status" value="1"/>
</dbReference>
<name>A0A0N4WZ99_HAEPC</name>
<organism evidence="5">
    <name type="scientific">Haemonchus placei</name>
    <name type="common">Barber's pole worm</name>
    <dbReference type="NCBI Taxonomy" id="6290"/>
    <lineage>
        <taxon>Eukaryota</taxon>
        <taxon>Metazoa</taxon>
        <taxon>Ecdysozoa</taxon>
        <taxon>Nematoda</taxon>
        <taxon>Chromadorea</taxon>
        <taxon>Rhabditida</taxon>
        <taxon>Rhabditina</taxon>
        <taxon>Rhabditomorpha</taxon>
        <taxon>Strongyloidea</taxon>
        <taxon>Trichostrongylidae</taxon>
        <taxon>Haemonchus</taxon>
    </lineage>
</organism>
<evidence type="ECO:0000256" key="1">
    <source>
        <dbReference type="ARBA" id="ARBA00005375"/>
    </source>
</evidence>
<gene>
    <name evidence="3" type="ORF">HPLM_LOCUS17247</name>
</gene>
<proteinExistence type="inferred from homology"/>
<sequence length="326" mass="36804">MALLQPTHCELIFVLALWTTGERGLNEAPYPNDLNDPDDWSRGEKLLTEIGLKRMFELGKWLRQRYMIDMPLLSKTYSIHELIVQSAGAPHTIESAQAVVAGLYPDEVRNMGAFNISLGNGGWSNYSLGSWQPTPVFTVSPWTPDPHLLQPSYPCPAYRQLIDEENKNYYERFDEESKGWYKVLEGHTGIIPVNRDAIFKLHGIHHEIAHGQPQPDWINEVHNGTTAVEWLRDAHEKLVHALFNSKSKARLTAGVLLNDWIEALIGISYHTLEAKRAIFSSSGIPSLLAMRYAMGIADQEVPGYGSLLLLELHRPNGWNLFVKVGE</sequence>
<accession>A0A0N4WZ99</accession>